<dbReference type="GO" id="GO:0034045">
    <property type="term" value="C:phagophore assembly site membrane"/>
    <property type="evidence" value="ECO:0007669"/>
    <property type="project" value="UniProtKB-SubCell"/>
</dbReference>
<comment type="subcellular location">
    <subcellularLocation>
        <location evidence="1">Preautophagosomal structure membrane</location>
        <topology evidence="1">Single-pass type I membrane protein</topology>
    </subcellularLocation>
</comment>
<dbReference type="Gene3D" id="2.70.130.10">
    <property type="entry name" value="Mannose-6-phosphate receptor binding domain"/>
    <property type="match status" value="1"/>
</dbReference>
<evidence type="ECO:0000256" key="2">
    <source>
        <dbReference type="ARBA" id="ARBA00022692"/>
    </source>
</evidence>
<evidence type="ECO:0000313" key="10">
    <source>
        <dbReference type="EMBL" id="KAF9071737.1"/>
    </source>
</evidence>
<organism evidence="10 11">
    <name type="scientific">Rhodocollybia butyracea</name>
    <dbReference type="NCBI Taxonomy" id="206335"/>
    <lineage>
        <taxon>Eukaryota</taxon>
        <taxon>Fungi</taxon>
        <taxon>Dikarya</taxon>
        <taxon>Basidiomycota</taxon>
        <taxon>Agaricomycotina</taxon>
        <taxon>Agaricomycetes</taxon>
        <taxon>Agaricomycetidae</taxon>
        <taxon>Agaricales</taxon>
        <taxon>Marasmiineae</taxon>
        <taxon>Omphalotaceae</taxon>
        <taxon>Rhodocollybia</taxon>
    </lineage>
</organism>
<feature type="region of interest" description="Disordered" evidence="7">
    <location>
        <begin position="181"/>
        <end position="205"/>
    </location>
</feature>
<name>A0A9P5PZ34_9AGAR</name>
<dbReference type="EMBL" id="JADNRY010000030">
    <property type="protein sequence ID" value="KAF9071737.1"/>
    <property type="molecule type" value="Genomic_DNA"/>
</dbReference>
<keyword evidence="11" id="KW-1185">Reference proteome</keyword>
<feature type="signal peptide" evidence="9">
    <location>
        <begin position="1"/>
        <end position="27"/>
    </location>
</feature>
<dbReference type="AlphaFoldDB" id="A0A9P5PZ34"/>
<dbReference type="GO" id="GO:0015031">
    <property type="term" value="P:protein transport"/>
    <property type="evidence" value="ECO:0007669"/>
    <property type="project" value="UniProtKB-KW"/>
</dbReference>
<dbReference type="PANTHER" id="PTHR15071:SF13">
    <property type="entry name" value="AUTOPHAGY-RELATED PROTEIN 27"/>
    <property type="match status" value="1"/>
</dbReference>
<dbReference type="OrthoDB" id="29460at2759"/>
<dbReference type="Proteomes" id="UP000772434">
    <property type="component" value="Unassembled WGS sequence"/>
</dbReference>
<keyword evidence="5 8" id="KW-1133">Transmembrane helix</keyword>
<protein>
    <submittedName>
        <fullName evidence="10">Autophagy-related protein 27</fullName>
    </submittedName>
</protein>
<dbReference type="PROSITE" id="PS51257">
    <property type="entry name" value="PROKAR_LIPOPROTEIN"/>
    <property type="match status" value="1"/>
</dbReference>
<evidence type="ECO:0000256" key="3">
    <source>
        <dbReference type="ARBA" id="ARBA00022729"/>
    </source>
</evidence>
<feature type="transmembrane region" description="Helical" evidence="8">
    <location>
        <begin position="213"/>
        <end position="233"/>
    </location>
</feature>
<evidence type="ECO:0000256" key="7">
    <source>
        <dbReference type="SAM" id="MobiDB-lite"/>
    </source>
</evidence>
<keyword evidence="4" id="KW-0813">Transport</keyword>
<evidence type="ECO:0000256" key="1">
    <source>
        <dbReference type="ARBA" id="ARBA00004472"/>
    </source>
</evidence>
<evidence type="ECO:0000313" key="11">
    <source>
        <dbReference type="Proteomes" id="UP000772434"/>
    </source>
</evidence>
<keyword evidence="4" id="KW-0653">Protein transport</keyword>
<evidence type="ECO:0000256" key="6">
    <source>
        <dbReference type="ARBA" id="ARBA00023136"/>
    </source>
</evidence>
<evidence type="ECO:0000256" key="9">
    <source>
        <dbReference type="SAM" id="SignalP"/>
    </source>
</evidence>
<evidence type="ECO:0000256" key="4">
    <source>
        <dbReference type="ARBA" id="ARBA00022927"/>
    </source>
</evidence>
<feature type="chain" id="PRO_5040328840" evidence="9">
    <location>
        <begin position="28"/>
        <end position="285"/>
    </location>
</feature>
<gene>
    <name evidence="10" type="ORF">BDP27DRAFT_1218749</name>
</gene>
<keyword evidence="2 8" id="KW-0812">Transmembrane</keyword>
<evidence type="ECO:0000256" key="8">
    <source>
        <dbReference type="SAM" id="Phobius"/>
    </source>
</evidence>
<feature type="compositionally biased region" description="Basic and acidic residues" evidence="7">
    <location>
        <begin position="189"/>
        <end position="199"/>
    </location>
</feature>
<dbReference type="GO" id="GO:0012505">
    <property type="term" value="C:endomembrane system"/>
    <property type="evidence" value="ECO:0007669"/>
    <property type="project" value="UniProtKB-ARBA"/>
</dbReference>
<keyword evidence="3 9" id="KW-0732">Signal</keyword>
<keyword evidence="6 8" id="KW-0472">Membrane</keyword>
<proteinExistence type="predicted"/>
<dbReference type="SUPFAM" id="SSF50911">
    <property type="entry name" value="Mannose 6-phosphate receptor domain"/>
    <property type="match status" value="1"/>
</dbReference>
<dbReference type="InterPro" id="IPR018939">
    <property type="entry name" value="Autophagy-rel_prot_27"/>
</dbReference>
<dbReference type="PANTHER" id="PTHR15071">
    <property type="entry name" value="MANNOSE-6-PHOSPHATE RECEPTOR FAMILY MEMBER"/>
    <property type="match status" value="1"/>
</dbReference>
<dbReference type="Pfam" id="PF09451">
    <property type="entry name" value="ATG27"/>
    <property type="match status" value="1"/>
</dbReference>
<comment type="caution">
    <text evidence="10">The sequence shown here is derived from an EMBL/GenBank/DDBJ whole genome shotgun (WGS) entry which is preliminary data.</text>
</comment>
<sequence length="285" mass="31209">MILRRQPTIPAAIFFSLLSCYVPMTVADGFSDCVVDIGNTKFDLTPLDNEFAVNRTRYTPPTTMIDNLVFNLCRSIQTKGDLSEKDQCPPETRACLTKINEKQDLEDRIVAVIPVAKGNGLDSEVTALSSPEGLSILMHGPPYVSGDEIEQTLHIRLMCSQDASEPKFMSYNGSQVQVEWSTPSGCGHSSDEPNQDDKNGGGSSGSENVGSGIGWFFLVLLLAFAAYFALGAYHNYATYGASGMDLIPHRDFWVEVPYMISDVFSHLCSSVRPRRPSTRGGYIAV</sequence>
<accession>A0A9P5PZ34</accession>
<evidence type="ECO:0000256" key="5">
    <source>
        <dbReference type="ARBA" id="ARBA00022989"/>
    </source>
</evidence>
<dbReference type="InterPro" id="IPR009011">
    <property type="entry name" value="Man6P_isomerase_rcpt-bd_dom_sf"/>
</dbReference>
<reference evidence="10" key="1">
    <citation type="submission" date="2020-11" db="EMBL/GenBank/DDBJ databases">
        <authorList>
            <consortium name="DOE Joint Genome Institute"/>
            <person name="Ahrendt S."/>
            <person name="Riley R."/>
            <person name="Andreopoulos W."/>
            <person name="Labutti K."/>
            <person name="Pangilinan J."/>
            <person name="Ruiz-Duenas F.J."/>
            <person name="Barrasa J.M."/>
            <person name="Sanchez-Garcia M."/>
            <person name="Camarero S."/>
            <person name="Miyauchi S."/>
            <person name="Serrano A."/>
            <person name="Linde D."/>
            <person name="Babiker R."/>
            <person name="Drula E."/>
            <person name="Ayuso-Fernandez I."/>
            <person name="Pacheco R."/>
            <person name="Padilla G."/>
            <person name="Ferreira P."/>
            <person name="Barriuso J."/>
            <person name="Kellner H."/>
            <person name="Castanera R."/>
            <person name="Alfaro M."/>
            <person name="Ramirez L."/>
            <person name="Pisabarro A.G."/>
            <person name="Kuo A."/>
            <person name="Tritt A."/>
            <person name="Lipzen A."/>
            <person name="He G."/>
            <person name="Yan M."/>
            <person name="Ng V."/>
            <person name="Cullen D."/>
            <person name="Martin F."/>
            <person name="Rosso M.-N."/>
            <person name="Henrissat B."/>
            <person name="Hibbett D."/>
            <person name="Martinez A.T."/>
            <person name="Grigoriev I.V."/>
        </authorList>
    </citation>
    <scope>NUCLEOTIDE SEQUENCE</scope>
    <source>
        <strain evidence="10">AH 40177</strain>
    </source>
</reference>